<dbReference type="SUPFAM" id="SSF56784">
    <property type="entry name" value="HAD-like"/>
    <property type="match status" value="1"/>
</dbReference>
<sequence>MLLIPSGIQNIIFDLGGVIIHLDTGLTFEAMGRLGGLSRQEAEALAASEACFFQYERGEISPEQFFDSLRRLLKTETASEQLIEAWNAMLLHIPPQNLEVLRQLRKRYKLFMLSNTNTVHIEEVHRRLQLVSGEADFSAYFEQVYYSQDIGARKPEPAAFRTILDQWELRPEETLFIDDNAANLLGAQQLGIKTLLFPANGDLTALLEYGSEHT</sequence>
<dbReference type="STRING" id="1279009.ADICEAN_02995"/>
<dbReference type="InterPro" id="IPR023198">
    <property type="entry name" value="PGP-like_dom2"/>
</dbReference>
<evidence type="ECO:0000313" key="1">
    <source>
        <dbReference type="EMBL" id="EMR01867.1"/>
    </source>
</evidence>
<reference evidence="1 2" key="1">
    <citation type="journal article" date="2013" name="Genome Announc.">
        <title>Draft Genome Sequence of Cesiribacter andamanensis Strain AMV16T, Isolated from a Soil Sample from a Mud Volcano in the Andaman Islands, India.</title>
        <authorList>
            <person name="Shivaji S."/>
            <person name="Ara S."/>
            <person name="Begum Z."/>
            <person name="Srinivas T.N."/>
            <person name="Singh A."/>
            <person name="Kumar Pinnaka A."/>
        </authorList>
    </citation>
    <scope>NUCLEOTIDE SEQUENCE [LARGE SCALE GENOMIC DNA]</scope>
    <source>
        <strain evidence="1 2">AMV16</strain>
    </source>
</reference>
<dbReference type="SFLD" id="SFLDG01129">
    <property type="entry name" value="C1.5:_HAD__Beta-PGM__Phosphata"/>
    <property type="match status" value="1"/>
</dbReference>
<dbReference type="PRINTS" id="PR00413">
    <property type="entry name" value="HADHALOGNASE"/>
</dbReference>
<keyword evidence="1" id="KW-0378">Hydrolase</keyword>
<accession>M7N3J7</accession>
<keyword evidence="2" id="KW-1185">Reference proteome</keyword>
<protein>
    <submittedName>
        <fullName evidence="1">Phosphatase yihX</fullName>
        <ecNumber evidence="1">3.1.3.-</ecNumber>
    </submittedName>
</protein>
<dbReference type="Proteomes" id="UP000011910">
    <property type="component" value="Unassembled WGS sequence"/>
</dbReference>
<dbReference type="AlphaFoldDB" id="M7N3J7"/>
<dbReference type="NCBIfam" id="TIGR01509">
    <property type="entry name" value="HAD-SF-IA-v3"/>
    <property type="match status" value="1"/>
</dbReference>
<dbReference type="Pfam" id="PF00702">
    <property type="entry name" value="Hydrolase"/>
    <property type="match status" value="1"/>
</dbReference>
<dbReference type="PANTHER" id="PTHR43611">
    <property type="entry name" value="ALPHA-D-GLUCOSE 1-PHOSPHATE PHOSPHATASE"/>
    <property type="match status" value="1"/>
</dbReference>
<dbReference type="SFLD" id="SFLDS00003">
    <property type="entry name" value="Haloacid_Dehalogenase"/>
    <property type="match status" value="1"/>
</dbReference>
<dbReference type="InterPro" id="IPR036412">
    <property type="entry name" value="HAD-like_sf"/>
</dbReference>
<dbReference type="GO" id="GO:0016787">
    <property type="term" value="F:hydrolase activity"/>
    <property type="evidence" value="ECO:0007669"/>
    <property type="project" value="UniProtKB-KW"/>
</dbReference>
<organism evidence="1 2">
    <name type="scientific">Cesiribacter andamanensis AMV16</name>
    <dbReference type="NCBI Taxonomy" id="1279009"/>
    <lineage>
        <taxon>Bacteria</taxon>
        <taxon>Pseudomonadati</taxon>
        <taxon>Bacteroidota</taxon>
        <taxon>Cytophagia</taxon>
        <taxon>Cytophagales</taxon>
        <taxon>Cesiribacteraceae</taxon>
        <taxon>Cesiribacter</taxon>
    </lineage>
</organism>
<comment type="caution">
    <text evidence="1">The sequence shown here is derived from an EMBL/GenBank/DDBJ whole genome shotgun (WGS) entry which is preliminary data.</text>
</comment>
<dbReference type="NCBIfam" id="TIGR01549">
    <property type="entry name" value="HAD-SF-IA-v1"/>
    <property type="match status" value="1"/>
</dbReference>
<dbReference type="RefSeq" id="WP_009196381.1">
    <property type="nucleotide sequence ID" value="NZ_AODQ01000085.1"/>
</dbReference>
<dbReference type="CDD" id="cd02603">
    <property type="entry name" value="HAD_sEH-N_like"/>
    <property type="match status" value="1"/>
</dbReference>
<dbReference type="PANTHER" id="PTHR43611:SF3">
    <property type="entry name" value="FLAVIN MONONUCLEOTIDE HYDROLASE 1, CHLOROPLATIC"/>
    <property type="match status" value="1"/>
</dbReference>
<proteinExistence type="predicted"/>
<dbReference type="Gene3D" id="1.10.150.240">
    <property type="entry name" value="Putative phosphatase, domain 2"/>
    <property type="match status" value="1"/>
</dbReference>
<name>M7N3J7_9BACT</name>
<evidence type="ECO:0000313" key="2">
    <source>
        <dbReference type="Proteomes" id="UP000011910"/>
    </source>
</evidence>
<dbReference type="InterPro" id="IPR023214">
    <property type="entry name" value="HAD_sf"/>
</dbReference>
<dbReference type="InterPro" id="IPR006439">
    <property type="entry name" value="HAD-SF_hydro_IA"/>
</dbReference>
<dbReference type="EC" id="3.1.3.-" evidence="1"/>
<gene>
    <name evidence="1" type="primary">yihX</name>
    <name evidence="1" type="ORF">ADICEAN_02995</name>
</gene>
<dbReference type="eggNOG" id="COG1011">
    <property type="taxonomic scope" value="Bacteria"/>
</dbReference>
<dbReference type="EMBL" id="AODQ01000085">
    <property type="protein sequence ID" value="EMR01867.1"/>
    <property type="molecule type" value="Genomic_DNA"/>
</dbReference>
<dbReference type="Gene3D" id="3.40.50.1000">
    <property type="entry name" value="HAD superfamily/HAD-like"/>
    <property type="match status" value="1"/>
</dbReference>